<dbReference type="CDD" id="cd18787">
    <property type="entry name" value="SF2_C_DEAD"/>
    <property type="match status" value="1"/>
</dbReference>
<dbReference type="Proteomes" id="UP001396334">
    <property type="component" value="Unassembled WGS sequence"/>
</dbReference>
<evidence type="ECO:0000259" key="6">
    <source>
        <dbReference type="PROSITE" id="PS51194"/>
    </source>
</evidence>
<keyword evidence="5" id="KW-0732">Signal</keyword>
<feature type="domain" description="Helicase C-terminal" evidence="6">
    <location>
        <begin position="1"/>
        <end position="117"/>
    </location>
</feature>
<keyword evidence="2" id="KW-0378">Hydrolase</keyword>
<dbReference type="PROSITE" id="PS51194">
    <property type="entry name" value="HELICASE_CTER"/>
    <property type="match status" value="1"/>
</dbReference>
<sequence length="142" mass="16533">MFLMLLLARFADILYLQFKRQGALDMFRSGECSVLVCTDVASRGLDIPAVDLVINYDIPPNTKVQDYFYRVGRTARAGRFGVAISLVNQYEPEWYVQIEKRIGKELPEYPDQDEEVKLLFERVTECKRLSLMNDPYLAIDRR</sequence>
<dbReference type="PANTHER" id="PTHR47959:SF24">
    <property type="entry name" value="ATP-DEPENDENT RNA HELICASE"/>
    <property type="match status" value="1"/>
</dbReference>
<evidence type="ECO:0000256" key="2">
    <source>
        <dbReference type="ARBA" id="ARBA00022801"/>
    </source>
</evidence>
<dbReference type="Pfam" id="PF00271">
    <property type="entry name" value="Helicase_C"/>
    <property type="match status" value="1"/>
</dbReference>
<dbReference type="InterPro" id="IPR001650">
    <property type="entry name" value="Helicase_C-like"/>
</dbReference>
<dbReference type="EMBL" id="JBBPBN010000113">
    <property type="protein sequence ID" value="KAK8978392.1"/>
    <property type="molecule type" value="Genomic_DNA"/>
</dbReference>
<evidence type="ECO:0000256" key="1">
    <source>
        <dbReference type="ARBA" id="ARBA00022741"/>
    </source>
</evidence>
<dbReference type="InterPro" id="IPR027417">
    <property type="entry name" value="P-loop_NTPase"/>
</dbReference>
<dbReference type="PANTHER" id="PTHR47959">
    <property type="entry name" value="ATP-DEPENDENT RNA HELICASE RHLE-RELATED"/>
    <property type="match status" value="1"/>
</dbReference>
<gene>
    <name evidence="7" type="ORF">V6N11_028395</name>
</gene>
<dbReference type="SUPFAM" id="SSF52540">
    <property type="entry name" value="P-loop containing nucleoside triphosphate hydrolases"/>
    <property type="match status" value="1"/>
</dbReference>
<feature type="signal peptide" evidence="5">
    <location>
        <begin position="1"/>
        <end position="16"/>
    </location>
</feature>
<keyword evidence="8" id="KW-1185">Reference proteome</keyword>
<dbReference type="Gene3D" id="3.40.50.300">
    <property type="entry name" value="P-loop containing nucleotide triphosphate hydrolases"/>
    <property type="match status" value="1"/>
</dbReference>
<evidence type="ECO:0000313" key="7">
    <source>
        <dbReference type="EMBL" id="KAK8978392.1"/>
    </source>
</evidence>
<keyword evidence="1" id="KW-0547">Nucleotide-binding</keyword>
<name>A0ABR2NR00_9ROSI</name>
<reference evidence="7 8" key="1">
    <citation type="journal article" date="2024" name="G3 (Bethesda)">
        <title>Genome assembly of Hibiscus sabdariffa L. provides insights into metabolisms of medicinal natural products.</title>
        <authorList>
            <person name="Kim T."/>
        </authorList>
    </citation>
    <scope>NUCLEOTIDE SEQUENCE [LARGE SCALE GENOMIC DNA]</scope>
    <source>
        <strain evidence="7">TK-2024</strain>
        <tissue evidence="7">Old leaves</tissue>
    </source>
</reference>
<organism evidence="7 8">
    <name type="scientific">Hibiscus sabdariffa</name>
    <name type="common">roselle</name>
    <dbReference type="NCBI Taxonomy" id="183260"/>
    <lineage>
        <taxon>Eukaryota</taxon>
        <taxon>Viridiplantae</taxon>
        <taxon>Streptophyta</taxon>
        <taxon>Embryophyta</taxon>
        <taxon>Tracheophyta</taxon>
        <taxon>Spermatophyta</taxon>
        <taxon>Magnoliopsida</taxon>
        <taxon>eudicotyledons</taxon>
        <taxon>Gunneridae</taxon>
        <taxon>Pentapetalae</taxon>
        <taxon>rosids</taxon>
        <taxon>malvids</taxon>
        <taxon>Malvales</taxon>
        <taxon>Malvaceae</taxon>
        <taxon>Malvoideae</taxon>
        <taxon>Hibiscus</taxon>
    </lineage>
</organism>
<feature type="chain" id="PRO_5045398332" description="Helicase C-terminal domain-containing protein" evidence="5">
    <location>
        <begin position="17"/>
        <end position="142"/>
    </location>
</feature>
<keyword evidence="4" id="KW-0067">ATP-binding</keyword>
<proteinExistence type="predicted"/>
<dbReference type="SMART" id="SM00490">
    <property type="entry name" value="HELICc"/>
    <property type="match status" value="1"/>
</dbReference>
<dbReference type="InterPro" id="IPR050079">
    <property type="entry name" value="DEAD_box_RNA_helicase"/>
</dbReference>
<accession>A0ABR2NR00</accession>
<evidence type="ECO:0000256" key="5">
    <source>
        <dbReference type="SAM" id="SignalP"/>
    </source>
</evidence>
<protein>
    <recommendedName>
        <fullName evidence="6">Helicase C-terminal domain-containing protein</fullName>
    </recommendedName>
</protein>
<comment type="caution">
    <text evidence="7">The sequence shown here is derived from an EMBL/GenBank/DDBJ whole genome shotgun (WGS) entry which is preliminary data.</text>
</comment>
<keyword evidence="3" id="KW-0347">Helicase</keyword>
<evidence type="ECO:0000313" key="8">
    <source>
        <dbReference type="Proteomes" id="UP001396334"/>
    </source>
</evidence>
<evidence type="ECO:0000256" key="3">
    <source>
        <dbReference type="ARBA" id="ARBA00022806"/>
    </source>
</evidence>
<evidence type="ECO:0000256" key="4">
    <source>
        <dbReference type="ARBA" id="ARBA00022840"/>
    </source>
</evidence>